<evidence type="ECO:0000256" key="3">
    <source>
        <dbReference type="ARBA" id="ARBA00022692"/>
    </source>
</evidence>
<evidence type="ECO:0000313" key="8">
    <source>
        <dbReference type="EMBL" id="WTR72952.1"/>
    </source>
</evidence>
<feature type="transmembrane region" description="Helical" evidence="6">
    <location>
        <begin position="384"/>
        <end position="404"/>
    </location>
</feature>
<keyword evidence="5 6" id="KW-0472">Membrane</keyword>
<dbReference type="InterPro" id="IPR011701">
    <property type="entry name" value="MFS"/>
</dbReference>
<evidence type="ECO:0000256" key="6">
    <source>
        <dbReference type="SAM" id="Phobius"/>
    </source>
</evidence>
<feature type="transmembrane region" description="Helical" evidence="6">
    <location>
        <begin position="259"/>
        <end position="282"/>
    </location>
</feature>
<keyword evidence="2" id="KW-1003">Cell membrane</keyword>
<accession>A0ABZ1LEQ0</accession>
<dbReference type="Proteomes" id="UP001622594">
    <property type="component" value="Chromosome"/>
</dbReference>
<gene>
    <name evidence="8" type="ORF">OG814_28540</name>
</gene>
<dbReference type="CDD" id="cd06173">
    <property type="entry name" value="MFS_MefA_like"/>
    <property type="match status" value="1"/>
</dbReference>
<organism evidence="8 9">
    <name type="scientific">Streptomyces zaomyceticus</name>
    <dbReference type="NCBI Taxonomy" id="68286"/>
    <lineage>
        <taxon>Bacteria</taxon>
        <taxon>Bacillati</taxon>
        <taxon>Actinomycetota</taxon>
        <taxon>Actinomycetes</taxon>
        <taxon>Kitasatosporales</taxon>
        <taxon>Streptomycetaceae</taxon>
        <taxon>Streptomyces</taxon>
    </lineage>
</organism>
<evidence type="ECO:0000256" key="4">
    <source>
        <dbReference type="ARBA" id="ARBA00022989"/>
    </source>
</evidence>
<evidence type="ECO:0000256" key="1">
    <source>
        <dbReference type="ARBA" id="ARBA00004651"/>
    </source>
</evidence>
<dbReference type="PROSITE" id="PS50850">
    <property type="entry name" value="MFS"/>
    <property type="match status" value="1"/>
</dbReference>
<dbReference type="Pfam" id="PF07690">
    <property type="entry name" value="MFS_1"/>
    <property type="match status" value="1"/>
</dbReference>
<evidence type="ECO:0000256" key="2">
    <source>
        <dbReference type="ARBA" id="ARBA00022475"/>
    </source>
</evidence>
<proteinExistence type="predicted"/>
<evidence type="ECO:0000313" key="9">
    <source>
        <dbReference type="Proteomes" id="UP001622594"/>
    </source>
</evidence>
<name>A0ABZ1LEQ0_9ACTN</name>
<dbReference type="InterPro" id="IPR020846">
    <property type="entry name" value="MFS_dom"/>
</dbReference>
<dbReference type="Gene3D" id="1.20.1250.20">
    <property type="entry name" value="MFS general substrate transporter like domains"/>
    <property type="match status" value="1"/>
</dbReference>
<reference evidence="8 9" key="1">
    <citation type="submission" date="2022-10" db="EMBL/GenBank/DDBJ databases">
        <title>The complete genomes of actinobacterial strains from the NBC collection.</title>
        <authorList>
            <person name="Joergensen T.S."/>
            <person name="Alvarez Arevalo M."/>
            <person name="Sterndorff E.B."/>
            <person name="Faurdal D."/>
            <person name="Vuksanovic O."/>
            <person name="Mourched A.-S."/>
            <person name="Charusanti P."/>
            <person name="Shaw S."/>
            <person name="Blin K."/>
            <person name="Weber T."/>
        </authorList>
    </citation>
    <scope>NUCLEOTIDE SEQUENCE [LARGE SCALE GENOMIC DNA]</scope>
    <source>
        <strain evidence="8 9">NBC_00123</strain>
    </source>
</reference>
<evidence type="ECO:0000256" key="5">
    <source>
        <dbReference type="ARBA" id="ARBA00023136"/>
    </source>
</evidence>
<feature type="transmembrane region" description="Helical" evidence="6">
    <location>
        <begin position="294"/>
        <end position="312"/>
    </location>
</feature>
<dbReference type="RefSeq" id="WP_327161497.1">
    <property type="nucleotide sequence ID" value="NZ_CP108062.1"/>
</dbReference>
<evidence type="ECO:0000259" key="7">
    <source>
        <dbReference type="PROSITE" id="PS50850"/>
    </source>
</evidence>
<feature type="transmembrane region" description="Helical" evidence="6">
    <location>
        <begin position="227"/>
        <end position="253"/>
    </location>
</feature>
<feature type="transmembrane region" description="Helical" evidence="6">
    <location>
        <begin position="177"/>
        <end position="197"/>
    </location>
</feature>
<keyword evidence="3 6" id="KW-0812">Transmembrane</keyword>
<keyword evidence="4 6" id="KW-1133">Transmembrane helix</keyword>
<feature type="transmembrane region" description="Helical" evidence="6">
    <location>
        <begin position="318"/>
        <end position="340"/>
    </location>
</feature>
<feature type="domain" description="Major facilitator superfamily (MFS) profile" evidence="7">
    <location>
        <begin position="1"/>
        <end position="406"/>
    </location>
</feature>
<dbReference type="SUPFAM" id="SSF103473">
    <property type="entry name" value="MFS general substrate transporter"/>
    <property type="match status" value="1"/>
</dbReference>
<feature type="transmembrane region" description="Helical" evidence="6">
    <location>
        <begin position="352"/>
        <end position="378"/>
    </location>
</feature>
<protein>
    <submittedName>
        <fullName evidence="8">MFS transporter</fullName>
    </submittedName>
</protein>
<sequence length="411" mass="41159">MTATLVAAPAPPAHRDPQVLRWLGAYTASTLGDSVYHLALSWAAVRGGTPAEAGLVMAVSAVPRALLMLGGGVIADRFGPRRVVIVSDTVRCLVVLAVAALVLVAAPTLWVLAGIALVFGIVDALFLPAVGALPPRIAPHDQLARVQGMRGLAQRSGAVLGAPLGGLAVALGGPGVAFAVAGLLFALSLPLLLALRLRPLTAEAEKRNGTAFGDLLDGLRYLRGHRVLGPLMIVIALSDLGFVGPLNVGLALLADQRGWGASGIGWVLAGFGAGAAGASLLLSVKGRVPRAGAVLGWTMTLGAASIGALAFVPRLPVAVAVALSIGLFAGLSGSLCGALVQTECDPAYLGRVSAVSSLMSLGLAPLSFPLTGAAIGLWGVGPVFTVSAGVCALAGVHGLAVRAVRRAELPG</sequence>
<dbReference type="PANTHER" id="PTHR23513">
    <property type="entry name" value="INTEGRAL MEMBRANE EFFLUX PROTEIN-RELATED"/>
    <property type="match status" value="1"/>
</dbReference>
<dbReference type="EMBL" id="CP108188">
    <property type="protein sequence ID" value="WTR72952.1"/>
    <property type="molecule type" value="Genomic_DNA"/>
</dbReference>
<dbReference type="PANTHER" id="PTHR23513:SF17">
    <property type="entry name" value="MEMBRANE PROTEIN"/>
    <property type="match status" value="1"/>
</dbReference>
<comment type="subcellular location">
    <subcellularLocation>
        <location evidence="1">Cell membrane</location>
        <topology evidence="1">Multi-pass membrane protein</topology>
    </subcellularLocation>
</comment>
<dbReference type="InterPro" id="IPR036259">
    <property type="entry name" value="MFS_trans_sf"/>
</dbReference>
<keyword evidence="9" id="KW-1185">Reference proteome</keyword>